<evidence type="ECO:0000313" key="2">
    <source>
        <dbReference type="Proteomes" id="UP000238479"/>
    </source>
</evidence>
<dbReference type="OMA" id="ICHIPCI"/>
<proteinExistence type="predicted"/>
<sequence length="122" mass="13775">MQLGLPTLTSLYILRVDFEGCEQVVDSFPDEGLLPTTLGSLDIYSISKLDGKGFKQLASLNQLIIRDCPELRCLPDEGLPTSLSHLDIDHCPLLEQRCHRETGEDWPKIAHIKSIYINNKRI</sequence>
<organism evidence="1 2">
    <name type="scientific">Rosa chinensis</name>
    <name type="common">China rose</name>
    <dbReference type="NCBI Taxonomy" id="74649"/>
    <lineage>
        <taxon>Eukaryota</taxon>
        <taxon>Viridiplantae</taxon>
        <taxon>Streptophyta</taxon>
        <taxon>Embryophyta</taxon>
        <taxon>Tracheophyta</taxon>
        <taxon>Spermatophyta</taxon>
        <taxon>Magnoliopsida</taxon>
        <taxon>eudicotyledons</taxon>
        <taxon>Gunneridae</taxon>
        <taxon>Pentapetalae</taxon>
        <taxon>rosids</taxon>
        <taxon>fabids</taxon>
        <taxon>Rosales</taxon>
        <taxon>Rosaceae</taxon>
        <taxon>Rosoideae</taxon>
        <taxon>Rosoideae incertae sedis</taxon>
        <taxon>Rosa</taxon>
    </lineage>
</organism>
<dbReference type="Gene3D" id="3.80.10.10">
    <property type="entry name" value="Ribonuclease Inhibitor"/>
    <property type="match status" value="1"/>
</dbReference>
<dbReference type="SUPFAM" id="SSF52058">
    <property type="entry name" value="L domain-like"/>
    <property type="match status" value="1"/>
</dbReference>
<dbReference type="Proteomes" id="UP000238479">
    <property type="component" value="Chromosome 5"/>
</dbReference>
<dbReference type="STRING" id="74649.A0A2P6QDL8"/>
<keyword evidence="2" id="KW-1185">Reference proteome</keyword>
<accession>A0A2P6QDL8</accession>
<dbReference type="Gramene" id="PRQ32282">
    <property type="protein sequence ID" value="PRQ32282"/>
    <property type="gene ID" value="RchiOBHm_Chr5g0044631"/>
</dbReference>
<evidence type="ECO:0000313" key="1">
    <source>
        <dbReference type="EMBL" id="PRQ32282.1"/>
    </source>
</evidence>
<dbReference type="AlphaFoldDB" id="A0A2P6QDL8"/>
<comment type="caution">
    <text evidence="1">The sequence shown here is derived from an EMBL/GenBank/DDBJ whole genome shotgun (WGS) entry which is preliminary data.</text>
</comment>
<gene>
    <name evidence="1" type="ORF">RchiOBHm_Chr5g0044631</name>
</gene>
<protein>
    <submittedName>
        <fullName evidence="1">Putative leucine-rich repeat domain, L domain-containing protein</fullName>
    </submittedName>
</protein>
<dbReference type="EMBL" id="PDCK01000043">
    <property type="protein sequence ID" value="PRQ32282.1"/>
    <property type="molecule type" value="Genomic_DNA"/>
</dbReference>
<name>A0A2P6QDL8_ROSCH</name>
<reference evidence="1 2" key="1">
    <citation type="journal article" date="2018" name="Nat. Genet.">
        <title>The Rosa genome provides new insights in the design of modern roses.</title>
        <authorList>
            <person name="Bendahmane M."/>
        </authorList>
    </citation>
    <scope>NUCLEOTIDE SEQUENCE [LARGE SCALE GENOMIC DNA]</scope>
    <source>
        <strain evidence="2">cv. Old Blush</strain>
    </source>
</reference>
<dbReference type="InterPro" id="IPR032675">
    <property type="entry name" value="LRR_dom_sf"/>
</dbReference>